<dbReference type="Proteomes" id="UP000265520">
    <property type="component" value="Unassembled WGS sequence"/>
</dbReference>
<organism evidence="1 2">
    <name type="scientific">Trifolium medium</name>
    <dbReference type="NCBI Taxonomy" id="97028"/>
    <lineage>
        <taxon>Eukaryota</taxon>
        <taxon>Viridiplantae</taxon>
        <taxon>Streptophyta</taxon>
        <taxon>Embryophyta</taxon>
        <taxon>Tracheophyta</taxon>
        <taxon>Spermatophyta</taxon>
        <taxon>Magnoliopsida</taxon>
        <taxon>eudicotyledons</taxon>
        <taxon>Gunneridae</taxon>
        <taxon>Pentapetalae</taxon>
        <taxon>rosids</taxon>
        <taxon>fabids</taxon>
        <taxon>Fabales</taxon>
        <taxon>Fabaceae</taxon>
        <taxon>Papilionoideae</taxon>
        <taxon>50 kb inversion clade</taxon>
        <taxon>NPAAA clade</taxon>
        <taxon>Hologalegina</taxon>
        <taxon>IRL clade</taxon>
        <taxon>Trifolieae</taxon>
        <taxon>Trifolium</taxon>
    </lineage>
</organism>
<accession>A0A392UAP1</accession>
<protein>
    <submittedName>
        <fullName evidence="1">Uncharacterized protein</fullName>
    </submittedName>
</protein>
<sequence length="58" mass="6507">SRLMGKSWNGLDITKLSHDPLWEVPDLHRSTSDPAGVQADRLKRANMSVLLITRPVNI</sequence>
<keyword evidence="2" id="KW-1185">Reference proteome</keyword>
<reference evidence="1 2" key="1">
    <citation type="journal article" date="2018" name="Front. Plant Sci.">
        <title>Red Clover (Trifolium pratense) and Zigzag Clover (T. medium) - A Picture of Genomic Similarities and Differences.</title>
        <authorList>
            <person name="Dluhosova J."/>
            <person name="Istvanek J."/>
            <person name="Nedelnik J."/>
            <person name="Repkova J."/>
        </authorList>
    </citation>
    <scope>NUCLEOTIDE SEQUENCE [LARGE SCALE GENOMIC DNA]</scope>
    <source>
        <strain evidence="2">cv. 10/8</strain>
        <tissue evidence="1">Leaf</tissue>
    </source>
</reference>
<comment type="caution">
    <text evidence="1">The sequence shown here is derived from an EMBL/GenBank/DDBJ whole genome shotgun (WGS) entry which is preliminary data.</text>
</comment>
<dbReference type="AlphaFoldDB" id="A0A392UAP1"/>
<proteinExistence type="predicted"/>
<feature type="non-terminal residue" evidence="1">
    <location>
        <position position="58"/>
    </location>
</feature>
<feature type="non-terminal residue" evidence="1">
    <location>
        <position position="1"/>
    </location>
</feature>
<name>A0A392UAP1_9FABA</name>
<evidence type="ECO:0000313" key="1">
    <source>
        <dbReference type="EMBL" id="MCI68795.1"/>
    </source>
</evidence>
<evidence type="ECO:0000313" key="2">
    <source>
        <dbReference type="Proteomes" id="UP000265520"/>
    </source>
</evidence>
<dbReference type="EMBL" id="LXQA010743100">
    <property type="protein sequence ID" value="MCI68795.1"/>
    <property type="molecule type" value="Genomic_DNA"/>
</dbReference>